<comment type="caution">
    <text evidence="1">The sequence shown here is derived from an EMBL/GenBank/DDBJ whole genome shotgun (WGS) entry which is preliminary data.</text>
</comment>
<evidence type="ECO:0000313" key="1">
    <source>
        <dbReference type="EMBL" id="KKW67683.1"/>
    </source>
</evidence>
<keyword evidence="2" id="KW-1185">Reference proteome</keyword>
<gene>
    <name evidence="1" type="ORF">AAV94_08525</name>
</gene>
<protein>
    <submittedName>
        <fullName evidence="1">Uncharacterized protein</fullName>
    </submittedName>
</protein>
<reference evidence="1 2" key="1">
    <citation type="submission" date="2015-05" db="EMBL/GenBank/DDBJ databases">
        <title>Draft genome sequence of Lampropedia sp. CT6, isolated from the microbial mat of a hot water spring, located at Manikaran, India.</title>
        <authorList>
            <person name="Tripathi C."/>
            <person name="Rani P."/>
            <person name="Mahato N.K."/>
            <person name="Lal R."/>
        </authorList>
    </citation>
    <scope>NUCLEOTIDE SEQUENCE [LARGE SCALE GENOMIC DNA]</scope>
    <source>
        <strain evidence="1 2">CT6</strain>
    </source>
</reference>
<organism evidence="1 2">
    <name type="scientific">Lampropedia cohaerens</name>
    <dbReference type="NCBI Taxonomy" id="1610491"/>
    <lineage>
        <taxon>Bacteria</taxon>
        <taxon>Pseudomonadati</taxon>
        <taxon>Pseudomonadota</taxon>
        <taxon>Betaproteobacteria</taxon>
        <taxon>Burkholderiales</taxon>
        <taxon>Comamonadaceae</taxon>
        <taxon>Lampropedia</taxon>
    </lineage>
</organism>
<name>A0A0U1PYT4_9BURK</name>
<proteinExistence type="predicted"/>
<dbReference type="Proteomes" id="UP000050580">
    <property type="component" value="Unassembled WGS sequence"/>
</dbReference>
<accession>A0A0U1PYT4</accession>
<dbReference type="OrthoDB" id="7191282at2"/>
<dbReference type="EMBL" id="LBNQ01000025">
    <property type="protein sequence ID" value="KKW67683.1"/>
    <property type="molecule type" value="Genomic_DNA"/>
</dbReference>
<dbReference type="PATRIC" id="fig|1610491.3.peg.1811"/>
<dbReference type="STRING" id="1610491.AAV94_08525"/>
<evidence type="ECO:0000313" key="2">
    <source>
        <dbReference type="Proteomes" id="UP000050580"/>
    </source>
</evidence>
<dbReference type="AlphaFoldDB" id="A0A0U1PYT4"/>
<sequence length="91" mass="9815">MKNLQEATERICELKGSLIAMDVLIPVLLQTRSAAVDDTLLQMHDKHAEIARTAMLHAAISDHVLAAFGRDIAKHRVLLAAAALPPARPSA</sequence>